<evidence type="ECO:0000313" key="3">
    <source>
        <dbReference type="Proteomes" id="UP001210502"/>
    </source>
</evidence>
<organism evidence="2 3">
    <name type="scientific">Lactobacillus delbrueckii</name>
    <dbReference type="NCBI Taxonomy" id="1584"/>
    <lineage>
        <taxon>Bacteria</taxon>
        <taxon>Bacillati</taxon>
        <taxon>Bacillota</taxon>
        <taxon>Bacilli</taxon>
        <taxon>Lactobacillales</taxon>
        <taxon>Lactobacillaceae</taxon>
        <taxon>Lactobacillus</taxon>
    </lineage>
</organism>
<name>A0AAW5YTX8_9LACO</name>
<reference evidence="2" key="1">
    <citation type="submission" date="2023-01" db="EMBL/GenBank/DDBJ databases">
        <title>Sequencing of the bacterial strains from artisanal fermented milk Matsoni.</title>
        <authorList>
            <person name="Rozman V."/>
            <person name="Accetto T."/>
            <person name="Bogovic Matijasic B."/>
        </authorList>
    </citation>
    <scope>NUCLEOTIDE SEQUENCE</scope>
    <source>
        <strain evidence="2">Lbl333</strain>
    </source>
</reference>
<dbReference type="Pfam" id="PF13358">
    <property type="entry name" value="DDE_3"/>
    <property type="match status" value="1"/>
</dbReference>
<dbReference type="InterPro" id="IPR038717">
    <property type="entry name" value="Tc1-like_DDE_dom"/>
</dbReference>
<dbReference type="NCBIfam" id="NF033545">
    <property type="entry name" value="transpos_IS630"/>
    <property type="match status" value="1"/>
</dbReference>
<sequence length="217" mass="25395">PKKEDPEFIACMEDVLDVYELPYNPKVPVVCMDEKPYQLLGEARDSWAMRPGDNKKVDSEYVRKGTCSIFAFVEPLGGCHHTSVREHRTAVDWAEEIKYMVDEMYPEAEKIILVMDNLNTHKPSSLYKAFKPEEARRIIKKLEIHYTPKHGSWLDIAEIELNVMTRQCLSRRIPDIETLREELSAWESERNNSYTLVNWQFRTSDARIKLASLYPKL</sequence>
<dbReference type="EMBL" id="JAQIEY010000001">
    <property type="protein sequence ID" value="MDA3767040.1"/>
    <property type="molecule type" value="Genomic_DNA"/>
</dbReference>
<feature type="domain" description="Tc1-like transposase DDE" evidence="1">
    <location>
        <begin position="28"/>
        <end position="180"/>
    </location>
</feature>
<dbReference type="Proteomes" id="UP001210502">
    <property type="component" value="Unassembled WGS sequence"/>
</dbReference>
<dbReference type="RefSeq" id="WP_271023929.1">
    <property type="nucleotide sequence ID" value="NZ_JAQIEY010000001.1"/>
</dbReference>
<accession>A0AAW5YTX8</accession>
<comment type="caution">
    <text evidence="2">The sequence shown here is derived from an EMBL/GenBank/DDBJ whole genome shotgun (WGS) entry which is preliminary data.</text>
</comment>
<dbReference type="InterPro" id="IPR047655">
    <property type="entry name" value="Transpos_IS630-like"/>
</dbReference>
<evidence type="ECO:0000259" key="1">
    <source>
        <dbReference type="Pfam" id="PF13358"/>
    </source>
</evidence>
<proteinExistence type="predicted"/>
<gene>
    <name evidence="2" type="ORF">PF586_00750</name>
</gene>
<evidence type="ECO:0000313" key="2">
    <source>
        <dbReference type="EMBL" id="MDA3767040.1"/>
    </source>
</evidence>
<dbReference type="AlphaFoldDB" id="A0AAW5YTX8"/>
<protein>
    <submittedName>
        <fullName evidence="2">IS630 family transposase</fullName>
    </submittedName>
</protein>
<feature type="non-terminal residue" evidence="2">
    <location>
        <position position="1"/>
    </location>
</feature>